<sequence length="81" mass="8787">MQIHRPEQQSAEQPAARDEHIEAVRPAGGGEGSGGHPSIKHGAGARCLHVRVIPVNRVLHRKMQSRIIARDDVTGGGRWKA</sequence>
<accession>A0A640S0P8</accession>
<protein>
    <submittedName>
        <fullName evidence="2">Uncharacterized protein</fullName>
    </submittedName>
</protein>
<evidence type="ECO:0000313" key="2">
    <source>
        <dbReference type="EMBL" id="GFE04574.1"/>
    </source>
</evidence>
<gene>
    <name evidence="2" type="ORF">Scani_08420</name>
</gene>
<feature type="region of interest" description="Disordered" evidence="1">
    <location>
        <begin position="1"/>
        <end position="42"/>
    </location>
</feature>
<evidence type="ECO:0000256" key="1">
    <source>
        <dbReference type="SAM" id="MobiDB-lite"/>
    </source>
</evidence>
<name>A0A640S0P8_9ACTN</name>
<reference evidence="2 3" key="1">
    <citation type="submission" date="2019-12" db="EMBL/GenBank/DDBJ databases">
        <title>Whole genome shotgun sequence of Streptomyces caniferus NBRC 15389.</title>
        <authorList>
            <person name="Ichikawa N."/>
            <person name="Kimura A."/>
            <person name="Kitahashi Y."/>
            <person name="Komaki H."/>
            <person name="Tamura T."/>
        </authorList>
    </citation>
    <scope>NUCLEOTIDE SEQUENCE [LARGE SCALE GENOMIC DNA]</scope>
    <source>
        <strain evidence="2 3">NBRC 15389</strain>
    </source>
</reference>
<organism evidence="2 3">
    <name type="scientific">Streptomyces caniferus</name>
    <dbReference type="NCBI Taxonomy" id="285557"/>
    <lineage>
        <taxon>Bacteria</taxon>
        <taxon>Bacillati</taxon>
        <taxon>Actinomycetota</taxon>
        <taxon>Actinomycetes</taxon>
        <taxon>Kitasatosporales</taxon>
        <taxon>Streptomycetaceae</taxon>
        <taxon>Streptomyces</taxon>
    </lineage>
</organism>
<dbReference type="Proteomes" id="UP000435837">
    <property type="component" value="Unassembled WGS sequence"/>
</dbReference>
<comment type="caution">
    <text evidence="2">The sequence shown here is derived from an EMBL/GenBank/DDBJ whole genome shotgun (WGS) entry which is preliminary data.</text>
</comment>
<dbReference type="EMBL" id="BLIN01000002">
    <property type="protein sequence ID" value="GFE04574.1"/>
    <property type="molecule type" value="Genomic_DNA"/>
</dbReference>
<proteinExistence type="predicted"/>
<dbReference type="AlphaFoldDB" id="A0A640S0P8"/>
<evidence type="ECO:0000313" key="3">
    <source>
        <dbReference type="Proteomes" id="UP000435837"/>
    </source>
</evidence>